<dbReference type="InterPro" id="IPR011990">
    <property type="entry name" value="TPR-like_helical_dom_sf"/>
</dbReference>
<feature type="repeat" description="TPR" evidence="1">
    <location>
        <begin position="43"/>
        <end position="76"/>
    </location>
</feature>
<proteinExistence type="predicted"/>
<dbReference type="InterPro" id="IPR044650">
    <property type="entry name" value="SRFR1-like"/>
</dbReference>
<organism evidence="2 3">
    <name type="scientific">Vreelandella salicampi</name>
    <dbReference type="NCBI Taxonomy" id="1449798"/>
    <lineage>
        <taxon>Bacteria</taxon>
        <taxon>Pseudomonadati</taxon>
        <taxon>Pseudomonadota</taxon>
        <taxon>Gammaproteobacteria</taxon>
        <taxon>Oceanospirillales</taxon>
        <taxon>Halomonadaceae</taxon>
        <taxon>Vreelandella</taxon>
    </lineage>
</organism>
<protein>
    <submittedName>
        <fullName evidence="2">Type IV pilus biogenesis/stability protein PilW</fullName>
    </submittedName>
</protein>
<dbReference type="Pfam" id="PF00515">
    <property type="entry name" value="TPR_1"/>
    <property type="match status" value="1"/>
</dbReference>
<dbReference type="Pfam" id="PF13424">
    <property type="entry name" value="TPR_12"/>
    <property type="match status" value="1"/>
</dbReference>
<evidence type="ECO:0000313" key="3">
    <source>
        <dbReference type="Proteomes" id="UP000586119"/>
    </source>
</evidence>
<dbReference type="Proteomes" id="UP000586119">
    <property type="component" value="Unassembled WGS sequence"/>
</dbReference>
<dbReference type="PROSITE" id="PS51257">
    <property type="entry name" value="PROKAR_LIPOPROTEIN"/>
    <property type="match status" value="1"/>
</dbReference>
<keyword evidence="3" id="KW-1185">Reference proteome</keyword>
<keyword evidence="1" id="KW-0802">TPR repeat</keyword>
<dbReference type="InterPro" id="IPR013360">
    <property type="entry name" value="Pilus_4_PilW"/>
</dbReference>
<name>A0A7Z0RU53_9GAMM</name>
<gene>
    <name evidence="2" type="primary">pilW</name>
    <name evidence="2" type="ORF">HZS81_05275</name>
</gene>
<dbReference type="SMART" id="SM00028">
    <property type="entry name" value="TPR"/>
    <property type="match status" value="3"/>
</dbReference>
<dbReference type="NCBIfam" id="TIGR02521">
    <property type="entry name" value="type_IV_pilW"/>
    <property type="match status" value="1"/>
</dbReference>
<dbReference type="PANTHER" id="PTHR44749">
    <property type="entry name" value="SUPPRESSOR OF RPS4-RLD 1"/>
    <property type="match status" value="1"/>
</dbReference>
<sequence>MISRRRPNRPLRAPMLTVIVSTLWLAGCASLSETSSENQPEAVNAYTQLGVAYLERENLTRALSALDHALEIDPEHPEALQALALVYQQQGEAALADKHFQKALDAAPNFTQARNNYAAFLYQQADYPRACEQLEQASGDAQYARRAQLFTNLGQCYTALGETQRARESFERAQQIDPRHARSYFLLAELAFSQGNISQAWPPLQTFMQLAAPNREALELAVEIANARGEFDKAADYQRQLGQLN</sequence>
<evidence type="ECO:0000256" key="1">
    <source>
        <dbReference type="PROSITE-ProRule" id="PRU00339"/>
    </source>
</evidence>
<dbReference type="PROSITE" id="PS50293">
    <property type="entry name" value="TPR_REGION"/>
    <property type="match status" value="2"/>
</dbReference>
<dbReference type="AlphaFoldDB" id="A0A7Z0RU53"/>
<dbReference type="Gene3D" id="1.25.40.10">
    <property type="entry name" value="Tetratricopeptide repeat domain"/>
    <property type="match status" value="1"/>
</dbReference>
<accession>A0A7Z0RU53</accession>
<feature type="repeat" description="TPR" evidence="1">
    <location>
        <begin position="77"/>
        <end position="110"/>
    </location>
</feature>
<reference evidence="2 3" key="1">
    <citation type="journal article" date="2015" name="Int. J. Syst. Evol. Microbiol.">
        <title>Halomonas salicampi sp. nov., a halotolerant and alkalitolerant bacterium isolated from a saltern soil.</title>
        <authorList>
            <person name="Lee J.C."/>
            <person name="Kim Y.S."/>
            <person name="Yun B.S."/>
            <person name="Whang K.S."/>
        </authorList>
    </citation>
    <scope>NUCLEOTIDE SEQUENCE [LARGE SCALE GENOMIC DNA]</scope>
    <source>
        <strain evidence="2 3">BH103</strain>
    </source>
</reference>
<dbReference type="EMBL" id="JACCDF010000003">
    <property type="protein sequence ID" value="NYS60173.1"/>
    <property type="molecule type" value="Genomic_DNA"/>
</dbReference>
<dbReference type="SUPFAM" id="SSF48452">
    <property type="entry name" value="TPR-like"/>
    <property type="match status" value="1"/>
</dbReference>
<dbReference type="PROSITE" id="PS50005">
    <property type="entry name" value="TPR"/>
    <property type="match status" value="3"/>
</dbReference>
<feature type="repeat" description="TPR" evidence="1">
    <location>
        <begin position="147"/>
        <end position="180"/>
    </location>
</feature>
<comment type="caution">
    <text evidence="2">The sequence shown here is derived from an EMBL/GenBank/DDBJ whole genome shotgun (WGS) entry which is preliminary data.</text>
</comment>
<dbReference type="GO" id="GO:0045892">
    <property type="term" value="P:negative regulation of DNA-templated transcription"/>
    <property type="evidence" value="ECO:0007669"/>
    <property type="project" value="InterPro"/>
</dbReference>
<dbReference type="InterPro" id="IPR019734">
    <property type="entry name" value="TPR_rpt"/>
</dbReference>
<dbReference type="PANTHER" id="PTHR44749:SF1">
    <property type="entry name" value="TETRATRICOPEPTIDE-LIKE HELICAL DOMAIN-CONTAINING PROTEIN"/>
    <property type="match status" value="1"/>
</dbReference>
<evidence type="ECO:0000313" key="2">
    <source>
        <dbReference type="EMBL" id="NYS60173.1"/>
    </source>
</evidence>